<evidence type="ECO:0000259" key="7">
    <source>
        <dbReference type="Pfam" id="PF04893"/>
    </source>
</evidence>
<dbReference type="PANTHER" id="PTHR12822">
    <property type="entry name" value="PROTEIN YIPF"/>
    <property type="match status" value="1"/>
</dbReference>
<comment type="caution">
    <text evidence="6">Lacks conserved residue(s) required for the propagation of feature annotation.</text>
</comment>
<dbReference type="OMA" id="DSLYPFN"/>
<feature type="transmembrane region" description="Helical" evidence="6">
    <location>
        <begin position="181"/>
        <end position="199"/>
    </location>
</feature>
<feature type="transmembrane region" description="Helical" evidence="6">
    <location>
        <begin position="272"/>
        <end position="295"/>
    </location>
</feature>
<comment type="similarity">
    <text evidence="2 6">Belongs to the YIP1 family.</text>
</comment>
<keyword evidence="9" id="KW-1185">Reference proteome</keyword>
<feature type="domain" description="Yip1" evidence="7">
    <location>
        <begin position="125"/>
        <end position="279"/>
    </location>
</feature>
<protein>
    <recommendedName>
        <fullName evidence="6">Protein YIPF</fullName>
    </recommendedName>
</protein>
<dbReference type="InterPro" id="IPR039765">
    <property type="entry name" value="Yip5/YIPF1/YIPF2"/>
</dbReference>
<name>R7Q908_CHOCR</name>
<dbReference type="RefSeq" id="XP_005713700.1">
    <property type="nucleotide sequence ID" value="XM_005713643.1"/>
</dbReference>
<organism evidence="8 9">
    <name type="scientific">Chondrus crispus</name>
    <name type="common">Carrageen Irish moss</name>
    <name type="synonym">Polymorpha crispa</name>
    <dbReference type="NCBI Taxonomy" id="2769"/>
    <lineage>
        <taxon>Eukaryota</taxon>
        <taxon>Rhodophyta</taxon>
        <taxon>Florideophyceae</taxon>
        <taxon>Rhodymeniophycidae</taxon>
        <taxon>Gigartinales</taxon>
        <taxon>Gigartinaceae</taxon>
        <taxon>Chondrus</taxon>
    </lineage>
</organism>
<dbReference type="GO" id="GO:0016192">
    <property type="term" value="P:vesicle-mediated transport"/>
    <property type="evidence" value="ECO:0007669"/>
    <property type="project" value="InterPro"/>
</dbReference>
<dbReference type="GO" id="GO:0000139">
    <property type="term" value="C:Golgi membrane"/>
    <property type="evidence" value="ECO:0007669"/>
    <property type="project" value="UniProtKB-SubCell"/>
</dbReference>
<dbReference type="STRING" id="2769.R7Q908"/>
<reference evidence="9" key="1">
    <citation type="journal article" date="2013" name="Proc. Natl. Acad. Sci. U.S.A.">
        <title>Genome structure and metabolic features in the red seaweed Chondrus crispus shed light on evolution of the Archaeplastida.</title>
        <authorList>
            <person name="Collen J."/>
            <person name="Porcel B."/>
            <person name="Carre W."/>
            <person name="Ball S.G."/>
            <person name="Chaparro C."/>
            <person name="Tonon T."/>
            <person name="Barbeyron T."/>
            <person name="Michel G."/>
            <person name="Noel B."/>
            <person name="Valentin K."/>
            <person name="Elias M."/>
            <person name="Artiguenave F."/>
            <person name="Arun A."/>
            <person name="Aury J.M."/>
            <person name="Barbosa-Neto J.F."/>
            <person name="Bothwell J.H."/>
            <person name="Bouget F.Y."/>
            <person name="Brillet L."/>
            <person name="Cabello-Hurtado F."/>
            <person name="Capella-Gutierrez S."/>
            <person name="Charrier B."/>
            <person name="Cladiere L."/>
            <person name="Cock J.M."/>
            <person name="Coelho S.M."/>
            <person name="Colleoni C."/>
            <person name="Czjzek M."/>
            <person name="Da Silva C."/>
            <person name="Delage L."/>
            <person name="Denoeud F."/>
            <person name="Deschamps P."/>
            <person name="Dittami S.M."/>
            <person name="Gabaldon T."/>
            <person name="Gachon C.M."/>
            <person name="Groisillier A."/>
            <person name="Herve C."/>
            <person name="Jabbari K."/>
            <person name="Katinka M."/>
            <person name="Kloareg B."/>
            <person name="Kowalczyk N."/>
            <person name="Labadie K."/>
            <person name="Leblanc C."/>
            <person name="Lopez P.J."/>
            <person name="McLachlan D.H."/>
            <person name="Meslet-Cladiere L."/>
            <person name="Moustafa A."/>
            <person name="Nehr Z."/>
            <person name="Nyvall Collen P."/>
            <person name="Panaud O."/>
            <person name="Partensky F."/>
            <person name="Poulain J."/>
            <person name="Rensing S.A."/>
            <person name="Rousvoal S."/>
            <person name="Samson G."/>
            <person name="Symeonidi A."/>
            <person name="Weissenbach J."/>
            <person name="Zambounis A."/>
            <person name="Wincker P."/>
            <person name="Boyen C."/>
        </authorList>
    </citation>
    <scope>NUCLEOTIDE SEQUENCE [LARGE SCALE GENOMIC DNA]</scope>
    <source>
        <strain evidence="9">cv. Stackhouse</strain>
    </source>
</reference>
<dbReference type="KEGG" id="ccp:CHC_T00002462001"/>
<gene>
    <name evidence="8" type="ORF">CHC_T00002462001</name>
</gene>
<dbReference type="EMBL" id="HG001660">
    <property type="protein sequence ID" value="CDF33881.1"/>
    <property type="molecule type" value="Genomic_DNA"/>
</dbReference>
<dbReference type="PhylomeDB" id="R7Q908"/>
<keyword evidence="4 6" id="KW-1133">Transmembrane helix</keyword>
<evidence type="ECO:0000256" key="4">
    <source>
        <dbReference type="ARBA" id="ARBA00022989"/>
    </source>
</evidence>
<evidence type="ECO:0000256" key="6">
    <source>
        <dbReference type="RuleBase" id="RU361264"/>
    </source>
</evidence>
<evidence type="ECO:0000256" key="1">
    <source>
        <dbReference type="ARBA" id="ARBA00004141"/>
    </source>
</evidence>
<dbReference type="GO" id="GO:0031267">
    <property type="term" value="F:small GTPase binding"/>
    <property type="evidence" value="ECO:0007669"/>
    <property type="project" value="InterPro"/>
</dbReference>
<feature type="transmembrane region" description="Helical" evidence="6">
    <location>
        <begin position="238"/>
        <end position="260"/>
    </location>
</feature>
<accession>R7Q908</accession>
<dbReference type="Gramene" id="CDF33881">
    <property type="protein sequence ID" value="CDF33881"/>
    <property type="gene ID" value="CHC_T00002462001"/>
</dbReference>
<dbReference type="GeneID" id="17321412"/>
<dbReference type="Pfam" id="PF04893">
    <property type="entry name" value="Yip1"/>
    <property type="match status" value="1"/>
</dbReference>
<evidence type="ECO:0000313" key="8">
    <source>
        <dbReference type="EMBL" id="CDF33881.1"/>
    </source>
</evidence>
<comment type="subcellular location">
    <subcellularLocation>
        <location evidence="6">Golgi apparatus membrane</location>
        <topology evidence="6">Multi-pass membrane protein</topology>
    </subcellularLocation>
    <subcellularLocation>
        <location evidence="1">Membrane</location>
        <topology evidence="1">Multi-pass membrane protein</topology>
    </subcellularLocation>
</comment>
<evidence type="ECO:0000256" key="5">
    <source>
        <dbReference type="ARBA" id="ARBA00023136"/>
    </source>
</evidence>
<proteinExistence type="inferred from homology"/>
<evidence type="ECO:0000256" key="3">
    <source>
        <dbReference type="ARBA" id="ARBA00022692"/>
    </source>
</evidence>
<dbReference type="Proteomes" id="UP000012073">
    <property type="component" value="Unassembled WGS sequence"/>
</dbReference>
<keyword evidence="3 6" id="KW-0812">Transmembrane</keyword>
<evidence type="ECO:0000313" key="9">
    <source>
        <dbReference type="Proteomes" id="UP000012073"/>
    </source>
</evidence>
<keyword evidence="5 6" id="KW-0472">Membrane</keyword>
<evidence type="ECO:0000256" key="2">
    <source>
        <dbReference type="ARBA" id="ARBA00010596"/>
    </source>
</evidence>
<dbReference type="AlphaFoldDB" id="R7Q908"/>
<feature type="transmembrane region" description="Helical" evidence="6">
    <location>
        <begin position="211"/>
        <end position="232"/>
    </location>
</feature>
<sequence>MTASSFRIPRQPAAANPFEASYAPVTTAPGGYVATPAPPSKSSANPFELYDANVDEDGAETGNWESEPTGTRSEPRFWQPRFYAAYFDITISDLASRLFRAFLPCKPLLGWADSDEELEGGTSVPDLYGPVWVTTTLVLALSMGSKMAEFLANVFRKKETQLKPSIESLEFSRLWKAASLLYGYVFVFPVILTVFQCLFAKRALGERAHPVLGTVMVYGYSLVPVVVAALVATIPIEMVQIIAMCVAFSIGAAVIVLNLWRDVSIEHKSLTYFVRLIAVGAHAAVGAGVIFIFYVGR</sequence>
<dbReference type="PANTHER" id="PTHR12822:SF2">
    <property type="entry name" value="PROTEIN YIPF"/>
    <property type="match status" value="1"/>
</dbReference>
<dbReference type="InterPro" id="IPR006977">
    <property type="entry name" value="Yip1_dom"/>
</dbReference>
<dbReference type="OrthoDB" id="10256463at2759"/>